<accession>A0ABW2TRR1</accession>
<name>A0ABW2TRR1_9PSEU</name>
<gene>
    <name evidence="2" type="ORF">ACFQV2_23435</name>
</gene>
<evidence type="ECO:0000313" key="3">
    <source>
        <dbReference type="Proteomes" id="UP001596512"/>
    </source>
</evidence>
<dbReference type="PROSITE" id="PS00622">
    <property type="entry name" value="HTH_LUXR_1"/>
    <property type="match status" value="1"/>
</dbReference>
<dbReference type="InterPro" id="IPR036388">
    <property type="entry name" value="WH-like_DNA-bd_sf"/>
</dbReference>
<dbReference type="SUPFAM" id="SSF46894">
    <property type="entry name" value="C-terminal effector domain of the bipartite response regulators"/>
    <property type="match status" value="1"/>
</dbReference>
<dbReference type="PANTHER" id="PTHR47691">
    <property type="entry name" value="REGULATOR-RELATED"/>
    <property type="match status" value="1"/>
</dbReference>
<dbReference type="PROSITE" id="PS50043">
    <property type="entry name" value="HTH_LUXR_2"/>
    <property type="match status" value="1"/>
</dbReference>
<sequence length="597" mass="62035">MIHRVIYDGLPAAVRGAWHREAARALAAAGAPVERVARQFLAAGGHQADGWAVEWLRSASPALVAQAPAVAIDLLERAVAAGAPLAGSLADALYRTGEPARAEQVAARALEVSVDPDEITELHWTLAQCRALGGRCAESLAPLEAALARPGLAAGHRARLLVLSARALRGLGQVDRAGEVARSALECAEAAQDRWAVGWALHVLTVVAVMRGDTEAALPLFDRALAVTGADPTLLDLRMLLQINQAVALGDLDRYPEAIAAAEQVRALAEETGALVRLAQAQSALAELRHDTGSWDDALAGIAAVPAEVKDPGVACCDHGTAAVILLRRGNPDAAARHLAAAEAPASRIGSRTIAALALGRSLAREFDGDPAGALAVLVESLTGGGEEAEEMEDLLPGAVRLGVAVGDRGAAAFAAGMAEKLAQGSPVPHRAAAAAYCRGVLAGDPAELMAAAERYHAAGRPFARARALHDAAEISAARGELSAARSAFTQADDLYATLGATWDAARLRAALRDHGIRRGPRAQHRRARTGWPSLTPTESRVAALVAGGLSNPQIADRLVLSRRTVATHVSHILAKLGVASRTDIAREATRRYRESG</sequence>
<evidence type="ECO:0000313" key="2">
    <source>
        <dbReference type="EMBL" id="MFC7615994.1"/>
    </source>
</evidence>
<organism evidence="2 3">
    <name type="scientific">Actinokineospora soli</name>
    <dbReference type="NCBI Taxonomy" id="1048753"/>
    <lineage>
        <taxon>Bacteria</taxon>
        <taxon>Bacillati</taxon>
        <taxon>Actinomycetota</taxon>
        <taxon>Actinomycetes</taxon>
        <taxon>Pseudonocardiales</taxon>
        <taxon>Pseudonocardiaceae</taxon>
        <taxon>Actinokineospora</taxon>
    </lineage>
</organism>
<dbReference type="Proteomes" id="UP001596512">
    <property type="component" value="Unassembled WGS sequence"/>
</dbReference>
<evidence type="ECO:0000259" key="1">
    <source>
        <dbReference type="PROSITE" id="PS50043"/>
    </source>
</evidence>
<dbReference type="EMBL" id="JBHTEY010000004">
    <property type="protein sequence ID" value="MFC7615994.1"/>
    <property type="molecule type" value="Genomic_DNA"/>
</dbReference>
<keyword evidence="3" id="KW-1185">Reference proteome</keyword>
<dbReference type="PANTHER" id="PTHR47691:SF3">
    <property type="entry name" value="HTH-TYPE TRANSCRIPTIONAL REGULATOR RV0890C-RELATED"/>
    <property type="match status" value="1"/>
</dbReference>
<dbReference type="CDD" id="cd06170">
    <property type="entry name" value="LuxR_C_like"/>
    <property type="match status" value="1"/>
</dbReference>
<dbReference type="InterPro" id="IPR016032">
    <property type="entry name" value="Sig_transdc_resp-reg_C-effctor"/>
</dbReference>
<dbReference type="InterPro" id="IPR000792">
    <property type="entry name" value="Tscrpt_reg_LuxR_C"/>
</dbReference>
<dbReference type="Pfam" id="PF00196">
    <property type="entry name" value="GerE"/>
    <property type="match status" value="1"/>
</dbReference>
<dbReference type="SUPFAM" id="SSF48452">
    <property type="entry name" value="TPR-like"/>
    <property type="match status" value="2"/>
</dbReference>
<dbReference type="SMART" id="SM00421">
    <property type="entry name" value="HTH_LUXR"/>
    <property type="match status" value="1"/>
</dbReference>
<reference evidence="3" key="1">
    <citation type="journal article" date="2019" name="Int. J. Syst. Evol. Microbiol.">
        <title>The Global Catalogue of Microorganisms (GCM) 10K type strain sequencing project: providing services to taxonomists for standard genome sequencing and annotation.</title>
        <authorList>
            <consortium name="The Broad Institute Genomics Platform"/>
            <consortium name="The Broad Institute Genome Sequencing Center for Infectious Disease"/>
            <person name="Wu L."/>
            <person name="Ma J."/>
        </authorList>
    </citation>
    <scope>NUCLEOTIDE SEQUENCE [LARGE SCALE GENOMIC DNA]</scope>
    <source>
        <strain evidence="3">JCM 17695</strain>
    </source>
</reference>
<dbReference type="Gene3D" id="1.25.40.10">
    <property type="entry name" value="Tetratricopeptide repeat domain"/>
    <property type="match status" value="2"/>
</dbReference>
<dbReference type="PRINTS" id="PR00038">
    <property type="entry name" value="HTHLUXR"/>
</dbReference>
<proteinExistence type="predicted"/>
<comment type="caution">
    <text evidence="2">The sequence shown here is derived from an EMBL/GenBank/DDBJ whole genome shotgun (WGS) entry which is preliminary data.</text>
</comment>
<protein>
    <submittedName>
        <fullName evidence="2">LuxR C-terminal-related transcriptional regulator</fullName>
    </submittedName>
</protein>
<dbReference type="InterPro" id="IPR011990">
    <property type="entry name" value="TPR-like_helical_dom_sf"/>
</dbReference>
<dbReference type="Gene3D" id="1.10.10.10">
    <property type="entry name" value="Winged helix-like DNA-binding domain superfamily/Winged helix DNA-binding domain"/>
    <property type="match status" value="1"/>
</dbReference>
<feature type="domain" description="HTH luxR-type" evidence="1">
    <location>
        <begin position="528"/>
        <end position="593"/>
    </location>
</feature>